<dbReference type="Gene3D" id="2.10.50.30">
    <property type="entry name" value="GPCR, family 3, nine cysteines domain"/>
    <property type="match status" value="1"/>
</dbReference>
<dbReference type="InterPro" id="IPR017978">
    <property type="entry name" value="GPCR_3_C"/>
</dbReference>
<proteinExistence type="predicted"/>
<evidence type="ECO:0000256" key="3">
    <source>
        <dbReference type="ARBA" id="ARBA00022692"/>
    </source>
</evidence>
<dbReference type="PRINTS" id="PR00248">
    <property type="entry name" value="GPCRMGR"/>
</dbReference>
<evidence type="ECO:0000313" key="11">
    <source>
        <dbReference type="Proteomes" id="UP000314987"/>
    </source>
</evidence>
<dbReference type="PRINTS" id="PR01535">
    <property type="entry name" value="VOMERONASL2R"/>
</dbReference>
<evidence type="ECO:0000259" key="9">
    <source>
        <dbReference type="PROSITE" id="PS50259"/>
    </source>
</evidence>
<dbReference type="Pfam" id="PF00003">
    <property type="entry name" value="7tm_3"/>
    <property type="match status" value="1"/>
</dbReference>
<feature type="transmembrane region" description="Helical" evidence="8">
    <location>
        <begin position="71"/>
        <end position="92"/>
    </location>
</feature>
<keyword evidence="3 8" id="KW-0812">Transmembrane</keyword>
<feature type="transmembrane region" description="Helical" evidence="8">
    <location>
        <begin position="148"/>
        <end position="166"/>
    </location>
</feature>
<feature type="transmembrane region" description="Helical" evidence="8">
    <location>
        <begin position="260"/>
        <end position="283"/>
    </location>
</feature>
<feature type="domain" description="G-protein coupled receptors family 3 profile" evidence="9">
    <location>
        <begin position="34"/>
        <end position="298"/>
    </location>
</feature>
<keyword evidence="2" id="KW-1003">Cell membrane</keyword>
<organism evidence="10 11">
    <name type="scientific">Vombatus ursinus</name>
    <name type="common">Common wombat</name>
    <dbReference type="NCBI Taxonomy" id="29139"/>
    <lineage>
        <taxon>Eukaryota</taxon>
        <taxon>Metazoa</taxon>
        <taxon>Chordata</taxon>
        <taxon>Craniata</taxon>
        <taxon>Vertebrata</taxon>
        <taxon>Euteleostomi</taxon>
        <taxon>Mammalia</taxon>
        <taxon>Metatheria</taxon>
        <taxon>Diprotodontia</taxon>
        <taxon>Vombatidae</taxon>
        <taxon>Vombatus</taxon>
    </lineage>
</organism>
<feature type="compositionally biased region" description="Polar residues" evidence="7">
    <location>
        <begin position="303"/>
        <end position="316"/>
    </location>
</feature>
<dbReference type="Ensembl" id="ENSVURT00010021996.1">
    <property type="protein sequence ID" value="ENSVURP00010019327.1"/>
    <property type="gene ID" value="ENSVURG00010014753.1"/>
</dbReference>
<evidence type="ECO:0000256" key="6">
    <source>
        <dbReference type="ARBA" id="ARBA00023180"/>
    </source>
</evidence>
<comment type="subcellular location">
    <subcellularLocation>
        <location evidence="1">Cell membrane</location>
        <topology evidence="1">Multi-pass membrane protein</topology>
    </subcellularLocation>
</comment>
<evidence type="ECO:0000256" key="8">
    <source>
        <dbReference type="SAM" id="Phobius"/>
    </source>
</evidence>
<evidence type="ECO:0000256" key="1">
    <source>
        <dbReference type="ARBA" id="ARBA00004651"/>
    </source>
</evidence>
<feature type="transmembrane region" description="Helical" evidence="8">
    <location>
        <begin position="193"/>
        <end position="216"/>
    </location>
</feature>
<feature type="transmembrane region" description="Helical" evidence="8">
    <location>
        <begin position="104"/>
        <end position="128"/>
    </location>
</feature>
<dbReference type="OMA" id="YICRENA"/>
<keyword evidence="11" id="KW-1185">Reference proteome</keyword>
<sequence>MKHCVKCPEDEYPNKERNGCLPRVVTFLDFSEPLGVILICVALSFSLMTALVLWIFVKFQDTPIVKANNRALSYTLLISLNLCFLCSLLFIGHPTSVTSLLRQTIFGVVFTVAVSSILAKTTMVVLAFSLTTPGSRDRIWVQSRVSNCVVVICPGIQVVLCAIWLGTSTPFPDRDTHSEPGQIIIGCNEGSVIAFYSILGYMGFLSLCSFTVAFLARNLPDTFSEAKFITFSMLEFCSVWVSFLPTYQSTKGKAMVTVEIFSILASSAGLLSCIFIPKCYVILLRPDRNTQKSIKNKVASMGRNHSGSLPPNSFQGHNRLEG</sequence>
<name>A0A4X2LEE8_VOMUR</name>
<feature type="transmembrane region" description="Helical" evidence="8">
    <location>
        <begin position="34"/>
        <end position="59"/>
    </location>
</feature>
<keyword evidence="4 8" id="KW-1133">Transmembrane helix</keyword>
<evidence type="ECO:0000256" key="5">
    <source>
        <dbReference type="ARBA" id="ARBA00023136"/>
    </source>
</evidence>
<keyword evidence="5 8" id="KW-0472">Membrane</keyword>
<protein>
    <recommendedName>
        <fullName evidence="9">G-protein coupled receptors family 3 profile domain-containing protein</fullName>
    </recommendedName>
</protein>
<feature type="region of interest" description="Disordered" evidence="7">
    <location>
        <begin position="301"/>
        <end position="322"/>
    </location>
</feature>
<dbReference type="GeneTree" id="ENSGT00940000154249"/>
<dbReference type="InterPro" id="IPR000068">
    <property type="entry name" value="GPCR_3_Ca_sens_rcpt-rel"/>
</dbReference>
<evidence type="ECO:0000256" key="2">
    <source>
        <dbReference type="ARBA" id="ARBA00022475"/>
    </source>
</evidence>
<dbReference type="STRING" id="29139.ENSVURP00010019327"/>
<evidence type="ECO:0000313" key="10">
    <source>
        <dbReference type="Ensembl" id="ENSVURP00010019327.1"/>
    </source>
</evidence>
<reference evidence="11" key="1">
    <citation type="submission" date="2018-12" db="EMBL/GenBank/DDBJ databases">
        <authorList>
            <person name="Yazar S."/>
        </authorList>
    </citation>
    <scope>NUCLEOTIDE SEQUENCE [LARGE SCALE GENOMIC DNA]</scope>
</reference>
<evidence type="ECO:0000256" key="4">
    <source>
        <dbReference type="ARBA" id="ARBA00022989"/>
    </source>
</evidence>
<evidence type="ECO:0000256" key="7">
    <source>
        <dbReference type="SAM" id="MobiDB-lite"/>
    </source>
</evidence>
<dbReference type="PROSITE" id="PS50259">
    <property type="entry name" value="G_PROTEIN_RECEP_F3_4"/>
    <property type="match status" value="1"/>
</dbReference>
<reference evidence="10" key="2">
    <citation type="submission" date="2025-08" db="UniProtKB">
        <authorList>
            <consortium name="Ensembl"/>
        </authorList>
    </citation>
    <scope>IDENTIFICATION</scope>
</reference>
<dbReference type="Proteomes" id="UP000314987">
    <property type="component" value="Unassembled WGS sequence"/>
</dbReference>
<keyword evidence="6" id="KW-0325">Glycoprotein</keyword>
<dbReference type="InterPro" id="IPR038550">
    <property type="entry name" value="GPCR_3_9-Cys_sf"/>
</dbReference>
<dbReference type="PANTHER" id="PTHR24061:SF545">
    <property type="entry name" value="VOMERONASAL 2, RECEPTOR 118-RELATED"/>
    <property type="match status" value="1"/>
</dbReference>
<dbReference type="CDD" id="cd15283">
    <property type="entry name" value="7tmC_V2R_pheromone"/>
    <property type="match status" value="1"/>
</dbReference>
<dbReference type="InterPro" id="IPR000337">
    <property type="entry name" value="GPCR_3"/>
</dbReference>
<dbReference type="PANTHER" id="PTHR24061">
    <property type="entry name" value="CALCIUM-SENSING RECEPTOR-RELATED"/>
    <property type="match status" value="1"/>
</dbReference>
<feature type="transmembrane region" description="Helical" evidence="8">
    <location>
        <begin position="228"/>
        <end position="248"/>
    </location>
</feature>
<accession>A0A4X2LEE8</accession>
<dbReference type="InterPro" id="IPR004073">
    <property type="entry name" value="GPCR_3_vmron_rcpt_2"/>
</dbReference>
<dbReference type="GO" id="GO:0004930">
    <property type="term" value="F:G protein-coupled receptor activity"/>
    <property type="evidence" value="ECO:0007669"/>
    <property type="project" value="InterPro"/>
</dbReference>
<reference evidence="10" key="3">
    <citation type="submission" date="2025-09" db="UniProtKB">
        <authorList>
            <consortium name="Ensembl"/>
        </authorList>
    </citation>
    <scope>IDENTIFICATION</scope>
</reference>
<dbReference type="AlphaFoldDB" id="A0A4X2LEE8"/>
<dbReference type="GO" id="GO:0005886">
    <property type="term" value="C:plasma membrane"/>
    <property type="evidence" value="ECO:0007669"/>
    <property type="project" value="UniProtKB-SubCell"/>
</dbReference>